<dbReference type="SUPFAM" id="SSF52172">
    <property type="entry name" value="CheY-like"/>
    <property type="match status" value="1"/>
</dbReference>
<dbReference type="EMBL" id="CP158299">
    <property type="protein sequence ID" value="XBV86888.1"/>
    <property type="molecule type" value="Genomic_DNA"/>
</dbReference>
<dbReference type="AlphaFoldDB" id="A0AAU7UES7"/>
<evidence type="ECO:0000313" key="4">
    <source>
        <dbReference type="EMBL" id="XBV86888.1"/>
    </source>
</evidence>
<dbReference type="PROSITE" id="PS50110">
    <property type="entry name" value="RESPONSE_REGULATORY"/>
    <property type="match status" value="1"/>
</dbReference>
<dbReference type="Gene3D" id="3.40.50.2300">
    <property type="match status" value="1"/>
</dbReference>
<protein>
    <recommendedName>
        <fullName evidence="3">Response regulatory domain-containing protein</fullName>
    </recommendedName>
</protein>
<evidence type="ECO:0000259" key="3">
    <source>
        <dbReference type="PROSITE" id="PS50110"/>
    </source>
</evidence>
<organism evidence="4">
    <name type="scientific">Deinococcus sonorensis KR-87</name>
    <dbReference type="NCBI Taxonomy" id="694439"/>
    <lineage>
        <taxon>Bacteria</taxon>
        <taxon>Thermotogati</taxon>
        <taxon>Deinococcota</taxon>
        <taxon>Deinococci</taxon>
        <taxon>Deinococcales</taxon>
        <taxon>Deinococcaceae</taxon>
        <taxon>Deinococcus</taxon>
    </lineage>
</organism>
<dbReference type="InterPro" id="IPR050595">
    <property type="entry name" value="Bact_response_regulator"/>
</dbReference>
<dbReference type="InterPro" id="IPR011006">
    <property type="entry name" value="CheY-like_superfamily"/>
</dbReference>
<dbReference type="RefSeq" id="WP_350244979.1">
    <property type="nucleotide sequence ID" value="NZ_CP158299.1"/>
</dbReference>
<sequence>MLPINHLSSAPPAPLPRLHGVLVVGAHLSVRKALERLLEPYGVGVQGAAGGADALRVLTRQPDLLVLLDPQVQDADGAPLCRRLIREGRQVLLLMPDQQAPSGACPEQGALDVLRMPLEPQRVLDTLTRHLQLDQQAPRLEPLQPSALLARLLHGGAPRPGLLGAWLLSPAGPVLEALGEGLTPDLLVTLNRMARDLGQTVQAQDGAPRSLVLEYSQRCVLLVPEPDWHGPLLACLLKDASYASLIRYWLQAKA</sequence>
<keyword evidence="1 2" id="KW-0597">Phosphoprotein</keyword>
<dbReference type="InterPro" id="IPR001789">
    <property type="entry name" value="Sig_transdc_resp-reg_receiver"/>
</dbReference>
<dbReference type="PANTHER" id="PTHR44591">
    <property type="entry name" value="STRESS RESPONSE REGULATOR PROTEIN 1"/>
    <property type="match status" value="1"/>
</dbReference>
<dbReference type="GO" id="GO:0000160">
    <property type="term" value="P:phosphorelay signal transduction system"/>
    <property type="evidence" value="ECO:0007669"/>
    <property type="project" value="InterPro"/>
</dbReference>
<proteinExistence type="predicted"/>
<accession>A0AAU7UES7</accession>
<dbReference type="PANTHER" id="PTHR44591:SF3">
    <property type="entry name" value="RESPONSE REGULATORY DOMAIN-CONTAINING PROTEIN"/>
    <property type="match status" value="1"/>
</dbReference>
<feature type="modified residue" description="4-aspartylphosphate" evidence="2">
    <location>
        <position position="69"/>
    </location>
</feature>
<dbReference type="KEGG" id="dsc:ABOD76_11430"/>
<gene>
    <name evidence="4" type="ORF">ABOD76_11430</name>
</gene>
<feature type="domain" description="Response regulatory" evidence="3">
    <location>
        <begin position="20"/>
        <end position="131"/>
    </location>
</feature>
<evidence type="ECO:0000256" key="2">
    <source>
        <dbReference type="PROSITE-ProRule" id="PRU00169"/>
    </source>
</evidence>
<evidence type="ECO:0000256" key="1">
    <source>
        <dbReference type="ARBA" id="ARBA00022553"/>
    </source>
</evidence>
<name>A0AAU7UES7_9DEIO</name>
<reference evidence="4" key="1">
    <citation type="submission" date="2024-06" db="EMBL/GenBank/DDBJ databases">
        <title>Draft Genome Sequence of Deinococcus sonorensis Type Strain KR-87, a Biofilm Producing Representative of the Genus Deinococcus.</title>
        <authorList>
            <person name="Boren L.S."/>
            <person name="Grosso R.A."/>
            <person name="Hugenberg-Cox A.N."/>
            <person name="Hill J.T.E."/>
            <person name="Albert C.M."/>
            <person name="Tuohy J.M."/>
        </authorList>
    </citation>
    <scope>NUCLEOTIDE SEQUENCE</scope>
    <source>
        <strain evidence="4">KR-87</strain>
    </source>
</reference>